<organism evidence="1">
    <name type="scientific">Siphoviridae sp. ct0D87</name>
    <dbReference type="NCBI Taxonomy" id="2827760"/>
    <lineage>
        <taxon>Viruses</taxon>
        <taxon>Duplodnaviria</taxon>
        <taxon>Heunggongvirae</taxon>
        <taxon>Uroviricota</taxon>
        <taxon>Caudoviricetes</taxon>
    </lineage>
</organism>
<accession>A0A8S5SAE3</accession>
<proteinExistence type="predicted"/>
<name>A0A8S5SAE3_9CAUD</name>
<protein>
    <submittedName>
        <fullName evidence="1">Recombination enhancement, RecA-dependent nuclease</fullName>
    </submittedName>
</protein>
<dbReference type="EMBL" id="BK032561">
    <property type="protein sequence ID" value="DAF47904.1"/>
    <property type="molecule type" value="Genomic_DNA"/>
</dbReference>
<evidence type="ECO:0000313" key="1">
    <source>
        <dbReference type="EMBL" id="DAF47904.1"/>
    </source>
</evidence>
<sequence>MSKCYVCGSPLDLHTHEIYFGTANRKKSIEHGCYVRLCARHHNMSSEGVHFNHKLDMKLKKECQKAFEEVHTRNEFMKIFHKNYL</sequence>
<reference evidence="1" key="1">
    <citation type="journal article" date="2021" name="Proc. Natl. Acad. Sci. U.S.A.">
        <title>A Catalog of Tens of Thousands of Viruses from Human Metagenomes Reveals Hidden Associations with Chronic Diseases.</title>
        <authorList>
            <person name="Tisza M.J."/>
            <person name="Buck C.B."/>
        </authorList>
    </citation>
    <scope>NUCLEOTIDE SEQUENCE</scope>
    <source>
        <strain evidence="1">Ct0D87</strain>
    </source>
</reference>